<dbReference type="EMBL" id="CP066775">
    <property type="protein sequence ID" value="QQL50118.1"/>
    <property type="molecule type" value="Genomic_DNA"/>
</dbReference>
<dbReference type="KEGG" id="mgik:GO620_001315"/>
<dbReference type="RefSeq" id="WP_157523049.1">
    <property type="nucleotide sequence ID" value="NZ_CP066775.1"/>
</dbReference>
<protein>
    <recommendedName>
        <fullName evidence="3">2TM domain-containing protein</fullName>
    </recommendedName>
</protein>
<dbReference type="Proteomes" id="UP000429232">
    <property type="component" value="Chromosome"/>
</dbReference>
<dbReference type="AlphaFoldDB" id="A0A6I4HZ59"/>
<name>A0A6I4HZ59_9SPHI</name>
<keyword evidence="2" id="KW-1185">Reference proteome</keyword>
<sequence length="72" mass="8308">MSYLANVALIILVTATYMAIGKHSFISYALFYGSYLMIYQGINYWIRGNRQANEDFTDYDRALNSFAKDKFG</sequence>
<evidence type="ECO:0008006" key="3">
    <source>
        <dbReference type="Google" id="ProtNLM"/>
    </source>
</evidence>
<evidence type="ECO:0000313" key="1">
    <source>
        <dbReference type="EMBL" id="QQL50118.1"/>
    </source>
</evidence>
<reference evidence="1 2" key="1">
    <citation type="submission" date="2020-12" db="EMBL/GenBank/DDBJ databases">
        <title>HMF7856_wgs.fasta genome submission.</title>
        <authorList>
            <person name="Kang H."/>
            <person name="Kim H."/>
            <person name="Joh K."/>
        </authorList>
    </citation>
    <scope>NUCLEOTIDE SEQUENCE [LARGE SCALE GENOMIC DNA]</scope>
    <source>
        <strain evidence="1 2">HMF7856</strain>
    </source>
</reference>
<organism evidence="1 2">
    <name type="scientific">Mucilaginibacter ginkgonis</name>
    <dbReference type="NCBI Taxonomy" id="2682091"/>
    <lineage>
        <taxon>Bacteria</taxon>
        <taxon>Pseudomonadati</taxon>
        <taxon>Bacteroidota</taxon>
        <taxon>Sphingobacteriia</taxon>
        <taxon>Sphingobacteriales</taxon>
        <taxon>Sphingobacteriaceae</taxon>
        <taxon>Mucilaginibacter</taxon>
    </lineage>
</organism>
<proteinExistence type="predicted"/>
<accession>A0A6I4HZ59</accession>
<gene>
    <name evidence="1" type="ORF">GO620_001315</name>
</gene>
<evidence type="ECO:0000313" key="2">
    <source>
        <dbReference type="Proteomes" id="UP000429232"/>
    </source>
</evidence>